<protein>
    <submittedName>
        <fullName evidence="1">Uncharacterized protein</fullName>
    </submittedName>
</protein>
<comment type="caution">
    <text evidence="1">The sequence shown here is derived from an EMBL/GenBank/DDBJ whole genome shotgun (WGS) entry which is preliminary data.</text>
</comment>
<dbReference type="AlphaFoldDB" id="V8I4I9"/>
<reference evidence="1 2" key="1">
    <citation type="submission" date="2013-11" db="EMBL/GenBank/DDBJ databases">
        <title>Genome sequencing of Streptococcus mitis strains.</title>
        <authorList>
            <person name="Ikryannikova L.N."/>
            <person name="Ilina E.N."/>
            <person name="Kostryukova E.S."/>
            <person name="Karpova I.Y."/>
            <person name="Semashko T.A."/>
            <person name="Larin A.K."/>
            <person name="Ischenko D.S."/>
            <person name="Savinova T.A."/>
            <person name="Dubovickaya V.A."/>
            <person name="Sidorenko S.V."/>
            <person name="Govorun V.M."/>
        </authorList>
    </citation>
    <scope>NUCLEOTIDE SEQUENCE [LARGE SCALE GENOMIC DNA]</scope>
    <source>
        <strain evidence="1 2">21/39</strain>
    </source>
</reference>
<gene>
    <name evidence="1" type="ORF">U757_08305</name>
</gene>
<evidence type="ECO:0000313" key="2">
    <source>
        <dbReference type="Proteomes" id="UP000018717"/>
    </source>
</evidence>
<sequence length="40" mass="4955">MPSTFLLLIFSYYTLFSEKRKKGYIFFKNIIQFGMKHRLF</sequence>
<dbReference type="EMBL" id="AYRR01000011">
    <property type="protein sequence ID" value="ETD95217.1"/>
    <property type="molecule type" value="Genomic_DNA"/>
</dbReference>
<evidence type="ECO:0000313" key="1">
    <source>
        <dbReference type="EMBL" id="ETD95217.1"/>
    </source>
</evidence>
<dbReference type="Proteomes" id="UP000018717">
    <property type="component" value="Unassembled WGS sequence"/>
</dbReference>
<proteinExistence type="predicted"/>
<organism evidence="1 2">
    <name type="scientific">Streptococcus mitis 21/39</name>
    <dbReference type="NCBI Taxonomy" id="1415765"/>
    <lineage>
        <taxon>Bacteria</taxon>
        <taxon>Bacillati</taxon>
        <taxon>Bacillota</taxon>
        <taxon>Bacilli</taxon>
        <taxon>Lactobacillales</taxon>
        <taxon>Streptococcaceae</taxon>
        <taxon>Streptococcus</taxon>
        <taxon>Streptococcus mitis group</taxon>
    </lineage>
</organism>
<accession>V8I4I9</accession>
<name>V8I4I9_STRMT</name>
<dbReference type="PATRIC" id="fig|1415765.3.peg.1604"/>